<evidence type="ECO:0000259" key="1">
    <source>
        <dbReference type="Pfam" id="PF09413"/>
    </source>
</evidence>
<dbReference type="EMBL" id="CP019646">
    <property type="protein sequence ID" value="AQQ71883.1"/>
    <property type="molecule type" value="Genomic_DNA"/>
</dbReference>
<name>A0A1R7T5W3_9BACT</name>
<dbReference type="Proteomes" id="UP000188181">
    <property type="component" value="Chromosome"/>
</dbReference>
<dbReference type="InterPro" id="IPR011322">
    <property type="entry name" value="N-reg_PII-like_a/b"/>
</dbReference>
<reference evidence="3" key="1">
    <citation type="submission" date="2017-02" db="EMBL/GenBank/DDBJ databases">
        <title>Comparative genomics and description of representatives of a novel lineage of planctomycetes thriving in anoxic sediments.</title>
        <authorList>
            <person name="Spring S."/>
            <person name="Bunk B."/>
            <person name="Sproer C."/>
        </authorList>
    </citation>
    <scope>NUCLEOTIDE SEQUENCE [LARGE SCALE GENOMIC DNA]</scope>
    <source>
        <strain evidence="3">SM-Chi-D1</strain>
    </source>
</reference>
<evidence type="ECO:0000313" key="3">
    <source>
        <dbReference type="Proteomes" id="UP000188181"/>
    </source>
</evidence>
<gene>
    <name evidence="2" type="ORF">SMSP2_02262</name>
</gene>
<evidence type="ECO:0000313" key="2">
    <source>
        <dbReference type="EMBL" id="AQQ71883.1"/>
    </source>
</evidence>
<protein>
    <recommendedName>
        <fullName evidence="1">DUF2007 domain-containing protein</fullName>
    </recommendedName>
</protein>
<sequence>MELLEIAEYSSEIEARLAVNLLQGAGIEGKLLDSNSANMYGTGAITIRLAVDKADEEKARKVLERFS</sequence>
<dbReference type="InterPro" id="IPR018551">
    <property type="entry name" value="DUF2007"/>
</dbReference>
<proteinExistence type="predicted"/>
<dbReference type="STRING" id="1851148.SMSP2_02262"/>
<accession>A0A1R7T5W3</accession>
<dbReference type="SUPFAM" id="SSF54913">
    <property type="entry name" value="GlnB-like"/>
    <property type="match status" value="1"/>
</dbReference>
<dbReference type="RefSeq" id="WP_146684082.1">
    <property type="nucleotide sequence ID" value="NZ_CP019646.1"/>
</dbReference>
<organism evidence="2 3">
    <name type="scientific">Limihaloglobus sulfuriphilus</name>
    <dbReference type="NCBI Taxonomy" id="1851148"/>
    <lineage>
        <taxon>Bacteria</taxon>
        <taxon>Pseudomonadati</taxon>
        <taxon>Planctomycetota</taxon>
        <taxon>Phycisphaerae</taxon>
        <taxon>Sedimentisphaerales</taxon>
        <taxon>Sedimentisphaeraceae</taxon>
        <taxon>Limihaloglobus</taxon>
    </lineage>
</organism>
<dbReference type="Pfam" id="PF09413">
    <property type="entry name" value="DUF2007"/>
    <property type="match status" value="1"/>
</dbReference>
<dbReference type="AlphaFoldDB" id="A0A1R7T5W3"/>
<keyword evidence="3" id="KW-1185">Reference proteome</keyword>
<dbReference type="KEGG" id="pbas:SMSP2_02262"/>
<feature type="domain" description="DUF2007" evidence="1">
    <location>
        <begin position="5"/>
        <end position="66"/>
    </location>
</feature>
<dbReference type="Gene3D" id="3.30.70.790">
    <property type="entry name" value="UreE, C-terminal domain"/>
    <property type="match status" value="1"/>
</dbReference>